<accession>A0A087E5I2</accession>
<evidence type="ECO:0000313" key="2">
    <source>
        <dbReference type="EMBL" id="KFJ03033.1"/>
    </source>
</evidence>
<dbReference type="RefSeq" id="WP_024463971.1">
    <property type="nucleotide sequence ID" value="NZ_CP062939.1"/>
</dbReference>
<dbReference type="STRING" id="77635.BISU_0961"/>
<dbReference type="Proteomes" id="UP000029055">
    <property type="component" value="Unassembled WGS sequence"/>
</dbReference>
<keyword evidence="1" id="KW-0812">Transmembrane</keyword>
<feature type="transmembrane region" description="Helical" evidence="1">
    <location>
        <begin position="94"/>
        <end position="115"/>
    </location>
</feature>
<reference evidence="2 3" key="1">
    <citation type="submission" date="2014-03" db="EMBL/GenBank/DDBJ databases">
        <title>Genomics of Bifidobacteria.</title>
        <authorList>
            <person name="Ventura M."/>
            <person name="Milani C."/>
            <person name="Lugli G.A."/>
        </authorList>
    </citation>
    <scope>NUCLEOTIDE SEQUENCE [LARGE SCALE GENOMIC DNA]</scope>
    <source>
        <strain evidence="2 3">LMG 11597</strain>
    </source>
</reference>
<keyword evidence="1" id="KW-1133">Transmembrane helix</keyword>
<comment type="caution">
    <text evidence="2">The sequence shown here is derived from an EMBL/GenBank/DDBJ whole genome shotgun (WGS) entry which is preliminary data.</text>
</comment>
<dbReference type="EMBL" id="JGZR01000007">
    <property type="protein sequence ID" value="KFJ03033.1"/>
    <property type="molecule type" value="Genomic_DNA"/>
</dbReference>
<name>A0A087E5I2_9BIFI</name>
<dbReference type="AlphaFoldDB" id="A0A087E5I2"/>
<keyword evidence="1" id="KW-0472">Membrane</keyword>
<protein>
    <submittedName>
        <fullName evidence="2">Uncharacterized protein</fullName>
    </submittedName>
</protein>
<organism evidence="2 3">
    <name type="scientific">Bifidobacterium subtile</name>
    <dbReference type="NCBI Taxonomy" id="77635"/>
    <lineage>
        <taxon>Bacteria</taxon>
        <taxon>Bacillati</taxon>
        <taxon>Actinomycetota</taxon>
        <taxon>Actinomycetes</taxon>
        <taxon>Bifidobacteriales</taxon>
        <taxon>Bifidobacteriaceae</taxon>
        <taxon>Bifidobacterium</taxon>
    </lineage>
</organism>
<dbReference type="OrthoDB" id="7572612at2"/>
<evidence type="ECO:0000256" key="1">
    <source>
        <dbReference type="SAM" id="Phobius"/>
    </source>
</evidence>
<keyword evidence="3" id="KW-1185">Reference proteome</keyword>
<evidence type="ECO:0000313" key="3">
    <source>
        <dbReference type="Proteomes" id="UP000029055"/>
    </source>
</evidence>
<feature type="transmembrane region" description="Helical" evidence="1">
    <location>
        <begin position="121"/>
        <end position="142"/>
    </location>
</feature>
<feature type="transmembrane region" description="Helical" evidence="1">
    <location>
        <begin position="51"/>
        <end position="74"/>
    </location>
</feature>
<dbReference type="PROSITE" id="PS51257">
    <property type="entry name" value="PROKAR_LIPOPROTEIN"/>
    <property type="match status" value="1"/>
</dbReference>
<sequence>MKKRQTIEEYTARRGRVVLLMTLAFTCFSVSACLETRHTSGLNEPNISAQALTWCVYALALSIWIYGTPGWLSWTRAERRILNDEFTKANRANATRWAFGVFCASGFLQCLSAFHAWTAPVWWPIASVSAALVAAGISFAIADMRANA</sequence>
<gene>
    <name evidence="2" type="ORF">BISU_0961</name>
</gene>
<proteinExistence type="predicted"/>